<evidence type="ECO:0000313" key="4">
    <source>
        <dbReference type="EMBL" id="CAC5403091.1"/>
    </source>
</evidence>
<dbReference type="InterPro" id="IPR036047">
    <property type="entry name" value="F-box-like_dom_sf"/>
</dbReference>
<dbReference type="SMART" id="SM00367">
    <property type="entry name" value="LRR_CC"/>
    <property type="match status" value="12"/>
</dbReference>
<dbReference type="EMBL" id="CACVKT020006661">
    <property type="protein sequence ID" value="CAC5403091.1"/>
    <property type="molecule type" value="Genomic_DNA"/>
</dbReference>
<sequence>MAYKLPSEVITHIMRYLSVADRKDAALVNKVWYDASLDPILQRDIVIHFYGTMVESRFPNLSRRKMSNLMLDQFDSSLESKSIMLKSCQNFSQSLRNLSLKGSNITDALFVDLMSHCKNLVHLDLSSCNSLFMSGRILELNDDIQKLKDTLKNVKVLNLSSIRFLSDATFNRMVTVCSNVESVHLASAQITFISESYLPKGQTNCVSNSILTFGNILHFIGQQQDKLKALDFTRTGISDDPLDQIASIQNLELEEIVLSGCKDVTDEGINSLCKNQKHLRIVEVKGCTEISGAALELITQNLMFLEILRLGKCRQLNDIAVRNLHRLRCLQVLDLSEIYQLTSAGLIKGLCHNVNEMLTHINFNCCSNVKDNFVVSLCKAAPNLLHLDIGSTGITNISVQAVCKYLKYLRFFRVAWCRDITDIGLVGYKDADKDIIEKAKENPEDFDIGRLRRIYDDHIIFKKPTGLKKDQLSASDLEKLAFDTTTGYTLDCLGRLHDLDLSACKKLTDGSLVHVIKFKELRSLSLCMTNITDITVSAVAAKNPSLEHICLSQCLSITDDAIRDVTKRLTRLSSLDIAGCDNLTDKSIHHIQMNCKSLKSLDVSFCKQISPECVGLLETNLKTIQSVNKRLTGN</sequence>
<dbReference type="InterPro" id="IPR050648">
    <property type="entry name" value="F-box_LRR-repeat"/>
</dbReference>
<dbReference type="InterPro" id="IPR001810">
    <property type="entry name" value="F-box_dom"/>
</dbReference>
<dbReference type="OrthoDB" id="27842at2759"/>
<dbReference type="InterPro" id="IPR057207">
    <property type="entry name" value="FBXL15_LRR"/>
</dbReference>
<keyword evidence="5" id="KW-1185">Reference proteome</keyword>
<dbReference type="Proteomes" id="UP000507470">
    <property type="component" value="Unassembled WGS sequence"/>
</dbReference>
<evidence type="ECO:0000313" key="5">
    <source>
        <dbReference type="Proteomes" id="UP000507470"/>
    </source>
</evidence>
<dbReference type="SUPFAM" id="SSF52047">
    <property type="entry name" value="RNI-like"/>
    <property type="match status" value="2"/>
</dbReference>
<feature type="domain" description="F-box" evidence="2">
    <location>
        <begin position="4"/>
        <end position="47"/>
    </location>
</feature>
<organism evidence="4 5">
    <name type="scientific">Mytilus coruscus</name>
    <name type="common">Sea mussel</name>
    <dbReference type="NCBI Taxonomy" id="42192"/>
    <lineage>
        <taxon>Eukaryota</taxon>
        <taxon>Metazoa</taxon>
        <taxon>Spiralia</taxon>
        <taxon>Lophotrochozoa</taxon>
        <taxon>Mollusca</taxon>
        <taxon>Bivalvia</taxon>
        <taxon>Autobranchia</taxon>
        <taxon>Pteriomorphia</taxon>
        <taxon>Mytilida</taxon>
        <taxon>Mytiloidea</taxon>
        <taxon>Mytilidae</taxon>
        <taxon>Mytilinae</taxon>
        <taxon>Mytilus</taxon>
    </lineage>
</organism>
<dbReference type="InterPro" id="IPR032675">
    <property type="entry name" value="LRR_dom_sf"/>
</dbReference>
<dbReference type="Gene3D" id="3.80.10.10">
    <property type="entry name" value="Ribonuclease Inhibitor"/>
    <property type="match status" value="4"/>
</dbReference>
<dbReference type="PANTHER" id="PTHR13382">
    <property type="entry name" value="MITOCHONDRIAL ATP SYNTHASE COUPLING FACTOR B"/>
    <property type="match status" value="1"/>
</dbReference>
<name>A0A6J8D5Z2_MYTCO</name>
<dbReference type="Pfam" id="PF12937">
    <property type="entry name" value="F-box-like"/>
    <property type="match status" value="1"/>
</dbReference>
<evidence type="ECO:0000259" key="2">
    <source>
        <dbReference type="Pfam" id="PF12937"/>
    </source>
</evidence>
<dbReference type="PANTHER" id="PTHR13382:SF68">
    <property type="entry name" value="AT02704P"/>
    <property type="match status" value="1"/>
</dbReference>
<keyword evidence="1" id="KW-0833">Ubl conjugation pathway</keyword>
<evidence type="ECO:0000256" key="1">
    <source>
        <dbReference type="ARBA" id="ARBA00022786"/>
    </source>
</evidence>
<proteinExistence type="predicted"/>
<dbReference type="InterPro" id="IPR006553">
    <property type="entry name" value="Leu-rich_rpt_Cys-con_subtyp"/>
</dbReference>
<gene>
    <name evidence="4" type="ORF">MCOR_37000</name>
</gene>
<dbReference type="GO" id="GO:0005737">
    <property type="term" value="C:cytoplasm"/>
    <property type="evidence" value="ECO:0007669"/>
    <property type="project" value="TreeGrafter"/>
</dbReference>
<reference evidence="4 5" key="1">
    <citation type="submission" date="2020-06" db="EMBL/GenBank/DDBJ databases">
        <authorList>
            <person name="Li R."/>
            <person name="Bekaert M."/>
        </authorList>
    </citation>
    <scope>NUCLEOTIDE SEQUENCE [LARGE SCALE GENOMIC DNA]</scope>
    <source>
        <strain evidence="5">wild</strain>
    </source>
</reference>
<protein>
    <submittedName>
        <fullName evidence="4">FBXL9</fullName>
    </submittedName>
</protein>
<accession>A0A6J8D5Z2</accession>
<feature type="domain" description="F-box/LRR-repeat protein 15-like leucin rich repeat" evidence="3">
    <location>
        <begin position="150"/>
        <end position="338"/>
    </location>
</feature>
<evidence type="ECO:0000259" key="3">
    <source>
        <dbReference type="Pfam" id="PF25372"/>
    </source>
</evidence>
<dbReference type="Pfam" id="PF25372">
    <property type="entry name" value="DUF7885"/>
    <property type="match status" value="2"/>
</dbReference>
<feature type="domain" description="F-box/LRR-repeat protein 15-like leucin rich repeat" evidence="3">
    <location>
        <begin position="492"/>
        <end position="619"/>
    </location>
</feature>
<dbReference type="AlphaFoldDB" id="A0A6J8D5Z2"/>
<dbReference type="SUPFAM" id="SSF81383">
    <property type="entry name" value="F-box domain"/>
    <property type="match status" value="1"/>
</dbReference>